<sequence>MKKSFTNLAALISCLFAYEAYAKVSPETKNSGWTVSKKIYSSYSDSLVKSSQKEDHLVSINGKLLAADWTKAPNSYIFDPTQSSSGIYIPVKKAYAMWGQDKLLGGTGIPSGKITADVLWEDVHGLIKSDPVYQLEIIDSGEYAKIKVPVNKSKKGNAVIAFRVDGEIYWSWHVWVTDDPSNGSAYKSYPEVKRQKADGTIETIPDEEWKWMDRNLGAISSSITANDWNRNGGLLYQWGRKDPIPPLVYRGNDFYEVSGSIGRVRHRGAKNFTGAANFDNLRKFVLLSNATVSNNLKLSVKNPLSLIYVNKDDNSGIAYYNNNANLMVNWFGRMPGLNDSQLPELNLWSDNSLGKVTSGYNKDIGAQPYRSKSPYDPCPNGWRIPSVLVANLASPAYVDDIRVDFSPFGVRTNMSKNVFESNNYHKIKPTDSGTPSFMTNFKLYPNFGFDLSNAGGLDMGIFPGTGAIVWNAHQGQFTDQHQTTLWTATMARHFDATPSVGARTLFLIPDKMQSDIPDPNYPDVKGRYWYFPLAGNSTTDAAGCRCIKDPLYVVNEYDFPTEYIVPETEYREGINNPNTYQVVKNTSAFTVEIPVSKAFSVQSQLLNNKDILNSVNFNNLKANVLWTTNTGLVNSVTIVNPSPASLGAISSSKIAVTINPNQSGNAVVTLHNGSITNPVYWSWHIWVTDTAVGSYNYTTELPVTSVTNYVNYVPKADNVFQTEFMDRNLGATDAFPVVANPLTPTAAELAKIKASTGLHYQWGRKDPLPIFQYADDRTSHPVYLGNTANGVLTYTTLSAASYNDLAGNYIVPYNTYSNSANASVSAADKISDKVSKVLSYSVKNPLVYMIPSAFAPYNSSNPLYTNGTDWLANEPNLAPERWGRGGKKSPFDPCPEGWRIPDLTGVMVSTGQDFGFTPWYKKDKNAATSYSIITDYLGQRVRRSASASYTIGYMFNDSSYKTGNYPNSGSRGFRSVTANQTATGTYNFINYQYPGVWTAALNSNYIGRPVNILFDAASTANRMIAFHDNNDPYFGMSCRCVKIKYDTEGNEEGVIPKLQITSLPASKPSAALSKNDVQAIREDKISFFPNPVKDELHIKTQDNREGYYYQIYNMSGQLVKSGKFENGKTSLSSLMTGTYLLRINDSKEIVKIIKE</sequence>
<feature type="chain" id="PRO_5042470715" evidence="2">
    <location>
        <begin position="23"/>
        <end position="1155"/>
    </location>
</feature>
<evidence type="ECO:0000256" key="2">
    <source>
        <dbReference type="SAM" id="SignalP"/>
    </source>
</evidence>
<evidence type="ECO:0000259" key="3">
    <source>
        <dbReference type="Pfam" id="PF18962"/>
    </source>
</evidence>
<evidence type="ECO:0000313" key="4">
    <source>
        <dbReference type="EMBL" id="MDN4014172.1"/>
    </source>
</evidence>
<dbReference type="Proteomes" id="UP001225933">
    <property type="component" value="Unassembled WGS sequence"/>
</dbReference>
<dbReference type="EMBL" id="JAUHGV010000025">
    <property type="protein sequence ID" value="MDN4014172.1"/>
    <property type="molecule type" value="Genomic_DNA"/>
</dbReference>
<gene>
    <name evidence="4" type="ORF">QX233_17000</name>
</gene>
<feature type="domain" description="Secretion system C-terminal sorting" evidence="3">
    <location>
        <begin position="1088"/>
        <end position="1151"/>
    </location>
</feature>
<dbReference type="NCBIfam" id="TIGR04183">
    <property type="entry name" value="Por_Secre_tail"/>
    <property type="match status" value="1"/>
</dbReference>
<dbReference type="Pfam" id="PF18962">
    <property type="entry name" value="Por_Secre_tail"/>
    <property type="match status" value="1"/>
</dbReference>
<dbReference type="RefSeq" id="WP_214587502.1">
    <property type="nucleotide sequence ID" value="NZ_JAUHGV010000025.1"/>
</dbReference>
<dbReference type="InterPro" id="IPR026444">
    <property type="entry name" value="Secre_tail"/>
</dbReference>
<name>A0AAJ1R8G2_9FLAO</name>
<evidence type="ECO:0000313" key="5">
    <source>
        <dbReference type="Proteomes" id="UP001225933"/>
    </source>
</evidence>
<reference evidence="4" key="1">
    <citation type="submission" date="2023-06" db="EMBL/GenBank/DDBJ databases">
        <title>Two Chryseobacterium gambrini strains from China.</title>
        <authorList>
            <person name="Zeng J."/>
            <person name="Wu Y."/>
        </authorList>
    </citation>
    <scope>NUCLEOTIDE SEQUENCE</scope>
    <source>
        <strain evidence="4">SQ219</strain>
    </source>
</reference>
<protein>
    <submittedName>
        <fullName evidence="4">T9SS type A sorting domain-containing protein</fullName>
    </submittedName>
</protein>
<proteinExistence type="predicted"/>
<organism evidence="4 5">
    <name type="scientific">Chryseobacterium gambrini</name>
    <dbReference type="NCBI Taxonomy" id="373672"/>
    <lineage>
        <taxon>Bacteria</taxon>
        <taxon>Pseudomonadati</taxon>
        <taxon>Bacteroidota</taxon>
        <taxon>Flavobacteriia</taxon>
        <taxon>Flavobacteriales</taxon>
        <taxon>Weeksellaceae</taxon>
        <taxon>Chryseobacterium group</taxon>
        <taxon>Chryseobacterium</taxon>
    </lineage>
</organism>
<dbReference type="AlphaFoldDB" id="A0AAJ1R8G2"/>
<feature type="signal peptide" evidence="2">
    <location>
        <begin position="1"/>
        <end position="22"/>
    </location>
</feature>
<comment type="caution">
    <text evidence="4">The sequence shown here is derived from an EMBL/GenBank/DDBJ whole genome shotgun (WGS) entry which is preliminary data.</text>
</comment>
<keyword evidence="1 2" id="KW-0732">Signal</keyword>
<evidence type="ECO:0000256" key="1">
    <source>
        <dbReference type="ARBA" id="ARBA00022729"/>
    </source>
</evidence>
<accession>A0AAJ1R8G2</accession>